<dbReference type="PROSITE" id="PS50893">
    <property type="entry name" value="ABC_TRANSPORTER_2"/>
    <property type="match status" value="1"/>
</dbReference>
<dbReference type="InterPro" id="IPR027417">
    <property type="entry name" value="P-loop_NTPase"/>
</dbReference>
<evidence type="ECO:0000256" key="1">
    <source>
        <dbReference type="ARBA" id="ARBA00022448"/>
    </source>
</evidence>
<sequence length="279" mass="31671">MKSKVNCHNLKGGFTYEAYFKCRGCRKKFGDFKAVSELNFKVNKGEIIGFIGHNGAGKTTTLKMCVGLLRPTKGRILVNGVDIDKNPEIAKQKIGYVSDNPPLYDKLTAREFVEFMYNLYTQEKKHENLNELEERMNDLFYAFELNEKYDELIEGFSRGMRQKVALIAALIHEPEILIVDEPTANLDPISARITKDIFRNLAKSGVTVFFSTHIMEIAESICDRVVIINKGKIMSLGTPKELIEKHSDNQLTTLEDVFINLTDSTNKYIVKSSILKEGD</sequence>
<dbReference type="GO" id="GO:0016887">
    <property type="term" value="F:ATP hydrolysis activity"/>
    <property type="evidence" value="ECO:0007669"/>
    <property type="project" value="InterPro"/>
</dbReference>
<dbReference type="CDD" id="cd03230">
    <property type="entry name" value="ABC_DR_subfamily_A"/>
    <property type="match status" value="1"/>
</dbReference>
<dbReference type="InterPro" id="IPR051782">
    <property type="entry name" value="ABC_Transporter_VariousFunc"/>
</dbReference>
<evidence type="ECO:0000313" key="5">
    <source>
        <dbReference type="EMBL" id="XBX76361.1"/>
    </source>
</evidence>
<protein>
    <submittedName>
        <fullName evidence="5">ABC transporter ATP-binding protein</fullName>
    </submittedName>
</protein>
<organism evidence="5">
    <name type="scientific">Proteinivorax tanatarense</name>
    <dbReference type="NCBI Taxonomy" id="1260629"/>
    <lineage>
        <taxon>Bacteria</taxon>
        <taxon>Bacillati</taxon>
        <taxon>Bacillota</taxon>
        <taxon>Clostridia</taxon>
        <taxon>Eubacteriales</taxon>
        <taxon>Proteinivoracaceae</taxon>
        <taxon>Proteinivorax</taxon>
    </lineage>
</organism>
<name>A0AAU7VQM4_9FIRM</name>
<dbReference type="InterPro" id="IPR003439">
    <property type="entry name" value="ABC_transporter-like_ATP-bd"/>
</dbReference>
<keyword evidence="1" id="KW-0813">Transport</keyword>
<reference evidence="5" key="1">
    <citation type="journal article" date="2013" name="Extremophiles">
        <title>Proteinivorax tanatarense gen. nov., sp. nov., an anaerobic, haloalkaliphilic, proteolytic bacterium isolated from a decaying algal bloom, and proposal of Proteinivoraceae fam. nov.</title>
        <authorList>
            <person name="Kevbrin V."/>
            <person name="Boltyanskaya Y."/>
            <person name="Zhilina T."/>
            <person name="Kolganova T."/>
            <person name="Lavrentjeva E."/>
            <person name="Kuznetsov B."/>
        </authorList>
    </citation>
    <scope>NUCLEOTIDE SEQUENCE</scope>
    <source>
        <strain evidence="5">Z-910T</strain>
    </source>
</reference>
<dbReference type="SMART" id="SM00382">
    <property type="entry name" value="AAA"/>
    <property type="match status" value="1"/>
</dbReference>
<dbReference type="SUPFAM" id="SSF52540">
    <property type="entry name" value="P-loop containing nucleoside triphosphate hydrolases"/>
    <property type="match status" value="1"/>
</dbReference>
<accession>A0AAU7VQM4</accession>
<gene>
    <name evidence="5" type="ORF">PRVXT_000601</name>
</gene>
<dbReference type="PANTHER" id="PTHR42939:SF1">
    <property type="entry name" value="ABC TRANSPORTER ATP-BINDING PROTEIN ALBC-RELATED"/>
    <property type="match status" value="1"/>
</dbReference>
<dbReference type="Gene3D" id="3.40.50.300">
    <property type="entry name" value="P-loop containing nucleotide triphosphate hydrolases"/>
    <property type="match status" value="1"/>
</dbReference>
<feature type="domain" description="ABC transporter" evidence="4">
    <location>
        <begin position="20"/>
        <end position="255"/>
    </location>
</feature>
<evidence type="ECO:0000256" key="3">
    <source>
        <dbReference type="ARBA" id="ARBA00022840"/>
    </source>
</evidence>
<evidence type="ECO:0000256" key="2">
    <source>
        <dbReference type="ARBA" id="ARBA00022741"/>
    </source>
</evidence>
<dbReference type="GO" id="GO:0005524">
    <property type="term" value="F:ATP binding"/>
    <property type="evidence" value="ECO:0007669"/>
    <property type="project" value="UniProtKB-KW"/>
</dbReference>
<dbReference type="RefSeq" id="WP_350345097.1">
    <property type="nucleotide sequence ID" value="NZ_CP158367.1"/>
</dbReference>
<reference evidence="5" key="2">
    <citation type="submission" date="2024-06" db="EMBL/GenBank/DDBJ databases">
        <authorList>
            <person name="Petrova K.O."/>
            <person name="Toshchakov S.V."/>
            <person name="Boltjanskaja Y.V."/>
            <person name="Kevbrin V."/>
        </authorList>
    </citation>
    <scope>NUCLEOTIDE SEQUENCE</scope>
    <source>
        <strain evidence="5">Z-910T</strain>
    </source>
</reference>
<dbReference type="InterPro" id="IPR003593">
    <property type="entry name" value="AAA+_ATPase"/>
</dbReference>
<dbReference type="PANTHER" id="PTHR42939">
    <property type="entry name" value="ABC TRANSPORTER ATP-BINDING PROTEIN ALBC-RELATED"/>
    <property type="match status" value="1"/>
</dbReference>
<evidence type="ECO:0000259" key="4">
    <source>
        <dbReference type="PROSITE" id="PS50893"/>
    </source>
</evidence>
<dbReference type="AlphaFoldDB" id="A0AAU7VQM4"/>
<proteinExistence type="predicted"/>
<dbReference type="EMBL" id="CP158367">
    <property type="protein sequence ID" value="XBX76361.1"/>
    <property type="molecule type" value="Genomic_DNA"/>
</dbReference>
<keyword evidence="2" id="KW-0547">Nucleotide-binding</keyword>
<dbReference type="Pfam" id="PF00005">
    <property type="entry name" value="ABC_tran"/>
    <property type="match status" value="1"/>
</dbReference>
<keyword evidence="3 5" id="KW-0067">ATP-binding</keyword>